<dbReference type="PANTHER" id="PTHR11319">
    <property type="entry name" value="G PROTEIN-COUPLED RECEPTOR-RELATED"/>
    <property type="match status" value="1"/>
</dbReference>
<evidence type="ECO:0000256" key="6">
    <source>
        <dbReference type="ARBA" id="ARBA00023136"/>
    </source>
</evidence>
<dbReference type="InterPro" id="IPR006626">
    <property type="entry name" value="PbH1"/>
</dbReference>
<dbReference type="SUPFAM" id="SSF51126">
    <property type="entry name" value="Pectin lyase-like"/>
    <property type="match status" value="1"/>
</dbReference>
<dbReference type="InterPro" id="IPR003368">
    <property type="entry name" value="POMP_repeat"/>
</dbReference>
<dbReference type="PANTHER" id="PTHR11319:SF35">
    <property type="entry name" value="OUTER MEMBRANE PROTEIN PMPC-RELATED"/>
    <property type="match status" value="1"/>
</dbReference>
<dbReference type="RefSeq" id="WP_166915416.1">
    <property type="nucleotide sequence ID" value="NZ_CP050253.1"/>
</dbReference>
<dbReference type="Pfam" id="PF03797">
    <property type="entry name" value="Autotransporter"/>
    <property type="match status" value="1"/>
</dbReference>
<dbReference type="GO" id="GO:0009279">
    <property type="term" value="C:cell outer membrane"/>
    <property type="evidence" value="ECO:0007669"/>
    <property type="project" value="UniProtKB-SubCell"/>
</dbReference>
<feature type="signal peptide" evidence="8">
    <location>
        <begin position="1"/>
        <end position="33"/>
    </location>
</feature>
<sequence>MKRHKITKKILSVMISLALGSHAMTSMILPAQAATYTVTDETSLNNALSQATAGDTIQVSNGFVLSGVKIPAGSGFILTGNDKQLLGNNTFAILDMTGEELNSLQHIELNNGNSATTGGALTVDDVINGIDDVAFRNNTSTSDGGAVYIADDLNGGLTDNIHIDTNQTTSGNGGGIYVGHDFNGGIQGLTSDSHFDGNKALAGNGGGLYVGNDFNGRIYANYFAGNQAINGGGMYVGHNFTGTLDSYSFFINNIASGDGGGLYVANDFIGDIKGAIVNNNTSQNNGGGFYINNNLQGNLGGDYTGNTASADGGAVWIGAIISGNIQGTFNTNTATNGSGGAIWVSSNLGGGILNSVFKQNTAGTNGGAVDIEGSVNGDLNNIQFIQNKTTNGQGGALNIGGDITGNINQGVFHNNQSKLDGGAIDVAGSINGTITSDFTANSSDSGNGGAINAGGNLSNITNSNFLQNIAGTDGGAINTVGNIDGDINKTTFYGNKANNGSGGAISTTGTINNILNTSEFSINSASGDGGAINTSGIIGNIDKGVFFLNTSDTGNGGAINTTDGITGALSNTTFLLNEATSGSGGAINTTGSLSDILNSKFSLNTAGANGGAIAASSISGDISGSNFLSNRAGGLGGALYIDDVLNISVTSGKTSEFSNNRDSTGLNSIHFASTATQADFNVDGTLYLYDPISADSVIDINKTGSGLLVLGGKNMMNGGDWNIQSGTLQLTFDDDNGTSKINNIDNFNLSSDAILAVVPTEAPAEIDANGVIQLDGKVTLASDLSSIARPIHLNNNSIMLHLNQAYSGAGEILSTSGKFSLGFYDYEYENLGWINDNHDLSFVTTSETVNPGRSGSYAADSSYRLAMANETPNKIFEHIDSLLGDITTTDNNLNRELWGTFFNNTTRTDSHGIFAGSSAKVPGLVIGHDWLFSRNSFGGVAISYTWPQYKQESLQSDGKDVRLNLYGGTLLHNDWYLGYLATAGFGDLRHTRSIAGSSHSAKYDTEHYSVGFSLAKAYHPWKDNIIKPFMTYEYIIVKTDGYTESNNANDTGITSASHHENVSRLKAGSQWIYEFNADSNLKWSLYYQGLYGDRSANVHSSLNIDDNYSVAVPTEDIARHYLGTQLAWNMQLTPTSQFTLAYTGVFGERSRSNDFGINFEYKF</sequence>
<dbReference type="GO" id="GO:0005576">
    <property type="term" value="C:extracellular region"/>
    <property type="evidence" value="ECO:0007669"/>
    <property type="project" value="UniProtKB-SubCell"/>
</dbReference>
<keyword evidence="7" id="KW-0998">Cell outer membrane</keyword>
<feature type="chain" id="PRO_5026099099" evidence="8">
    <location>
        <begin position="34"/>
        <end position="1163"/>
    </location>
</feature>
<dbReference type="EMBL" id="CP050253">
    <property type="protein sequence ID" value="QIQ21034.1"/>
    <property type="molecule type" value="Genomic_DNA"/>
</dbReference>
<evidence type="ECO:0000256" key="8">
    <source>
        <dbReference type="SAM" id="SignalP"/>
    </source>
</evidence>
<evidence type="ECO:0000256" key="3">
    <source>
        <dbReference type="ARBA" id="ARBA00004613"/>
    </source>
</evidence>
<evidence type="ECO:0000256" key="5">
    <source>
        <dbReference type="ARBA" id="ARBA00022729"/>
    </source>
</evidence>
<protein>
    <submittedName>
        <fullName evidence="10">Autotransporter domain-containing protein</fullName>
    </submittedName>
</protein>
<evidence type="ECO:0000256" key="4">
    <source>
        <dbReference type="ARBA" id="ARBA00022525"/>
    </source>
</evidence>
<dbReference type="PROSITE" id="PS51208">
    <property type="entry name" value="AUTOTRANSPORTER"/>
    <property type="match status" value="1"/>
</dbReference>
<dbReference type="InParanoid" id="A0A6G9IBE6"/>
<keyword evidence="4" id="KW-0964">Secreted</keyword>
<dbReference type="InterPro" id="IPR011050">
    <property type="entry name" value="Pectin_lyase_fold/virulence"/>
</dbReference>
<evidence type="ECO:0000256" key="7">
    <source>
        <dbReference type="ARBA" id="ARBA00023237"/>
    </source>
</evidence>
<evidence type="ECO:0000313" key="11">
    <source>
        <dbReference type="Proteomes" id="UP000501168"/>
    </source>
</evidence>
<dbReference type="KEGG" id="orb:IPMB12_04670"/>
<dbReference type="SUPFAM" id="SSF103515">
    <property type="entry name" value="Autotransporter"/>
    <property type="match status" value="1"/>
</dbReference>
<dbReference type="Gene3D" id="2.40.128.130">
    <property type="entry name" value="Autotransporter beta-domain"/>
    <property type="match status" value="1"/>
</dbReference>
<dbReference type="AlphaFoldDB" id="A0A6G9IBE6"/>
<dbReference type="Proteomes" id="UP000501168">
    <property type="component" value="Chromosome"/>
</dbReference>
<dbReference type="InterPro" id="IPR005546">
    <property type="entry name" value="Autotransporte_beta"/>
</dbReference>
<keyword evidence="6" id="KW-0472">Membrane</keyword>
<name>A0A6G9IBE6_9GAMM</name>
<keyword evidence="5 8" id="KW-0732">Signal</keyword>
<keyword evidence="11" id="KW-1185">Reference proteome</keyword>
<organism evidence="10 11">
    <name type="scientific">Zophobihabitans entericus</name>
    <dbReference type="NCBI Taxonomy" id="1635327"/>
    <lineage>
        <taxon>Bacteria</taxon>
        <taxon>Pseudomonadati</taxon>
        <taxon>Pseudomonadota</taxon>
        <taxon>Gammaproteobacteria</taxon>
        <taxon>Orbales</taxon>
        <taxon>Orbaceae</taxon>
        <taxon>Zophobihabitans</taxon>
    </lineage>
</organism>
<evidence type="ECO:0000259" key="9">
    <source>
        <dbReference type="PROSITE" id="PS51208"/>
    </source>
</evidence>
<accession>A0A6G9IBE6</accession>
<gene>
    <name evidence="10" type="ORF">IPMB12_04670</name>
</gene>
<dbReference type="SMART" id="SM00869">
    <property type="entry name" value="Autotransporter"/>
    <property type="match status" value="1"/>
</dbReference>
<dbReference type="InterPro" id="IPR036709">
    <property type="entry name" value="Autotransporte_beta_dom_sf"/>
</dbReference>
<evidence type="ECO:0000313" key="10">
    <source>
        <dbReference type="EMBL" id="QIQ21034.1"/>
    </source>
</evidence>
<proteinExistence type="predicted"/>
<evidence type="ECO:0000256" key="1">
    <source>
        <dbReference type="ARBA" id="ARBA00004196"/>
    </source>
</evidence>
<dbReference type="Pfam" id="PF02415">
    <property type="entry name" value="Chlam_PMP"/>
    <property type="match status" value="1"/>
</dbReference>
<evidence type="ECO:0000256" key="2">
    <source>
        <dbReference type="ARBA" id="ARBA00004442"/>
    </source>
</evidence>
<dbReference type="SMART" id="SM00710">
    <property type="entry name" value="PbH1"/>
    <property type="match status" value="12"/>
</dbReference>
<feature type="domain" description="Autotransporter" evidence="9">
    <location>
        <begin position="890"/>
        <end position="1163"/>
    </location>
</feature>
<comment type="subcellular location">
    <subcellularLocation>
        <location evidence="1">Cell envelope</location>
    </subcellularLocation>
    <subcellularLocation>
        <location evidence="2">Cell outer membrane</location>
    </subcellularLocation>
    <subcellularLocation>
        <location evidence="3">Secreted</location>
    </subcellularLocation>
</comment>
<reference evidence="10 11" key="1">
    <citation type="submission" date="2020-03" db="EMBL/GenBank/DDBJ databases">
        <title>Complete genome sequence of Orbus sp. IPMB12 (BCRC 80908).</title>
        <authorList>
            <person name="Lo W.-S."/>
            <person name="Chang T.-H."/>
            <person name="Kuo C.-H."/>
        </authorList>
    </citation>
    <scope>NUCLEOTIDE SEQUENCE [LARGE SCALE GENOMIC DNA]</scope>
    <source>
        <strain evidence="10 11">IPMB12</strain>
    </source>
</reference>